<accession>A0A1J7IT93</accession>
<evidence type="ECO:0000313" key="1">
    <source>
        <dbReference type="EMBL" id="OIW24321.1"/>
    </source>
</evidence>
<dbReference type="InParanoid" id="A0A1J7IT93"/>
<name>A0A1J7IT93_9PEZI</name>
<evidence type="ECO:0000313" key="2">
    <source>
        <dbReference type="Proteomes" id="UP000182658"/>
    </source>
</evidence>
<keyword evidence="2" id="KW-1185">Reference proteome</keyword>
<organism evidence="1 2">
    <name type="scientific">Coniochaeta ligniaria NRRL 30616</name>
    <dbReference type="NCBI Taxonomy" id="1408157"/>
    <lineage>
        <taxon>Eukaryota</taxon>
        <taxon>Fungi</taxon>
        <taxon>Dikarya</taxon>
        <taxon>Ascomycota</taxon>
        <taxon>Pezizomycotina</taxon>
        <taxon>Sordariomycetes</taxon>
        <taxon>Sordariomycetidae</taxon>
        <taxon>Coniochaetales</taxon>
        <taxon>Coniochaetaceae</taxon>
        <taxon>Coniochaeta</taxon>
    </lineage>
</organism>
<proteinExistence type="predicted"/>
<gene>
    <name evidence="1" type="ORF">CONLIGDRAFT_108619</name>
</gene>
<reference evidence="1 2" key="1">
    <citation type="submission" date="2016-10" db="EMBL/GenBank/DDBJ databases">
        <title>Draft genome sequence of Coniochaeta ligniaria NRRL30616, a lignocellulolytic fungus for bioabatement of inhibitors in plant biomass hydrolysates.</title>
        <authorList>
            <consortium name="DOE Joint Genome Institute"/>
            <person name="Jimenez D.J."/>
            <person name="Hector R.E."/>
            <person name="Riley R."/>
            <person name="Sun H."/>
            <person name="Grigoriev I.V."/>
            <person name="Van Elsas J.D."/>
            <person name="Nichols N.N."/>
        </authorList>
    </citation>
    <scope>NUCLEOTIDE SEQUENCE [LARGE SCALE GENOMIC DNA]</scope>
    <source>
        <strain evidence="1 2">NRRL 30616</strain>
    </source>
</reference>
<sequence length="340" mass="37626">MSQFSLDRYRGAEFATLSNLPADFRAWNGILRTIGKAACGVSEDLCMVMDKHDKLPETPEAKDFIQACDYYHWGILSGPFQSAKLELQPFLDEPAHYGMRGLTMGELLLRIEEQIRQLRADIEEIQGNGTIDAWGFKLRSTSPGVQVPTASPYQLAHELLFALQGLESGLTDDPVTEKALLEGLVKRAKLDLPAPRKGRAKATTTGRPAMVYLSIVKGKIIFGASGLLWEQYLSAKNITTRARESRLNSIIGPASTAMRVLKAKEGEEQGEIVTENRRLAIEKTVLDPAFLGGYGGRGLAYKPLDWKPRLPCYFCQGVYGCVSVLDWTAEEKAKNLLDSK</sequence>
<dbReference type="Proteomes" id="UP000182658">
    <property type="component" value="Unassembled WGS sequence"/>
</dbReference>
<dbReference type="EMBL" id="KV875104">
    <property type="protein sequence ID" value="OIW24321.1"/>
    <property type="molecule type" value="Genomic_DNA"/>
</dbReference>
<dbReference type="AlphaFoldDB" id="A0A1J7IT93"/>
<protein>
    <submittedName>
        <fullName evidence="1">Uncharacterized protein</fullName>
    </submittedName>
</protein>